<dbReference type="Proteomes" id="UP001430356">
    <property type="component" value="Unassembled WGS sequence"/>
</dbReference>
<protein>
    <submittedName>
        <fullName evidence="1">Uncharacterized protein</fullName>
    </submittedName>
</protein>
<organism evidence="1 2">
    <name type="scientific">Novymonas esmeraldas</name>
    <dbReference type="NCBI Taxonomy" id="1808958"/>
    <lineage>
        <taxon>Eukaryota</taxon>
        <taxon>Discoba</taxon>
        <taxon>Euglenozoa</taxon>
        <taxon>Kinetoplastea</taxon>
        <taxon>Metakinetoplastina</taxon>
        <taxon>Trypanosomatida</taxon>
        <taxon>Trypanosomatidae</taxon>
        <taxon>Novymonas</taxon>
    </lineage>
</organism>
<dbReference type="EMBL" id="JAECZO010000055">
    <property type="protein sequence ID" value="KAK7195522.1"/>
    <property type="molecule type" value="Genomic_DNA"/>
</dbReference>
<accession>A0AAW0EQL1</accession>
<evidence type="ECO:0000313" key="2">
    <source>
        <dbReference type="Proteomes" id="UP001430356"/>
    </source>
</evidence>
<reference evidence="1 2" key="1">
    <citation type="journal article" date="2021" name="MBio">
        <title>A New Model Trypanosomatid, Novymonas esmeraldas: Genomic Perception of Its 'Candidatus Pandoraea novymonadis' Endosymbiont.</title>
        <authorList>
            <person name="Zakharova A."/>
            <person name="Saura A."/>
            <person name="Butenko A."/>
            <person name="Podesvova L."/>
            <person name="Warmusova S."/>
            <person name="Kostygov A.Y."/>
            <person name="Nenarokova A."/>
            <person name="Lukes J."/>
            <person name="Opperdoes F.R."/>
            <person name="Yurchenko V."/>
        </authorList>
    </citation>
    <scope>NUCLEOTIDE SEQUENCE [LARGE SCALE GENOMIC DNA]</scope>
    <source>
        <strain evidence="1 2">E262AT.01</strain>
    </source>
</reference>
<proteinExistence type="predicted"/>
<dbReference type="AlphaFoldDB" id="A0AAW0EQL1"/>
<name>A0AAW0EQL1_9TRYP</name>
<sequence>MVKNVGDDARRRNGAAVRRMFDKSTSQLARAGAEVHEVHDARAVARGGAADALEESTRQQLRISSTSAAALVGVVGGDGAGARPAWCEPDRRGLLSRPSLDVPSHLGRQMEIAAQMGTLTAAQQATLLARAAPVSQSTGAALLEEMDGADRSCFLLEVQKARHARGIDARAAEADLTPYEVGRGRWVAYHHQQAVLRHERTLARRRVVDPYVQLTGAQVDVSPAVPNTYTADRLVERREGRWVLDNPHRQHLYRGEPVMTRIMQGEFYGEGAARRAAGVARRDVSAKNRRDVRVTSEINRAERLRCSSPSRKGIRSK</sequence>
<comment type="caution">
    <text evidence="1">The sequence shown here is derived from an EMBL/GenBank/DDBJ whole genome shotgun (WGS) entry which is preliminary data.</text>
</comment>
<keyword evidence="2" id="KW-1185">Reference proteome</keyword>
<evidence type="ECO:0000313" key="1">
    <source>
        <dbReference type="EMBL" id="KAK7195522.1"/>
    </source>
</evidence>
<gene>
    <name evidence="1" type="ORF">NESM_000480200</name>
</gene>